<evidence type="ECO:0000313" key="2">
    <source>
        <dbReference type="Proteomes" id="UP000032304"/>
    </source>
</evidence>
<proteinExistence type="predicted"/>
<dbReference type="AlphaFoldDB" id="A0A0D2QFK4"/>
<accession>A0A0D2QFK4</accession>
<name>A0A0D2QFK4_GOSRA</name>
<gene>
    <name evidence="1" type="ORF">B456_001G031800</name>
</gene>
<sequence>MKIKIYNIPIRFSVKMITVSRRTFKEAASSSFKERTIKSHAFFSLPKLSIKTIIMLF</sequence>
<dbReference type="Proteomes" id="UP000032304">
    <property type="component" value="Chromosome 1"/>
</dbReference>
<protein>
    <submittedName>
        <fullName evidence="1">Uncharacterized protein</fullName>
    </submittedName>
</protein>
<evidence type="ECO:0000313" key="1">
    <source>
        <dbReference type="EMBL" id="KJB06150.1"/>
    </source>
</evidence>
<organism evidence="1 2">
    <name type="scientific">Gossypium raimondii</name>
    <name type="common">Peruvian cotton</name>
    <name type="synonym">Gossypium klotzschianum subsp. raimondii</name>
    <dbReference type="NCBI Taxonomy" id="29730"/>
    <lineage>
        <taxon>Eukaryota</taxon>
        <taxon>Viridiplantae</taxon>
        <taxon>Streptophyta</taxon>
        <taxon>Embryophyta</taxon>
        <taxon>Tracheophyta</taxon>
        <taxon>Spermatophyta</taxon>
        <taxon>Magnoliopsida</taxon>
        <taxon>eudicotyledons</taxon>
        <taxon>Gunneridae</taxon>
        <taxon>Pentapetalae</taxon>
        <taxon>rosids</taxon>
        <taxon>malvids</taxon>
        <taxon>Malvales</taxon>
        <taxon>Malvaceae</taxon>
        <taxon>Malvoideae</taxon>
        <taxon>Gossypium</taxon>
    </lineage>
</organism>
<reference evidence="1 2" key="1">
    <citation type="journal article" date="2012" name="Nature">
        <title>Repeated polyploidization of Gossypium genomes and the evolution of spinnable cotton fibres.</title>
        <authorList>
            <person name="Paterson A.H."/>
            <person name="Wendel J.F."/>
            <person name="Gundlach H."/>
            <person name="Guo H."/>
            <person name="Jenkins J."/>
            <person name="Jin D."/>
            <person name="Llewellyn D."/>
            <person name="Showmaker K.C."/>
            <person name="Shu S."/>
            <person name="Udall J."/>
            <person name="Yoo M.J."/>
            <person name="Byers R."/>
            <person name="Chen W."/>
            <person name="Doron-Faigenboim A."/>
            <person name="Duke M.V."/>
            <person name="Gong L."/>
            <person name="Grimwood J."/>
            <person name="Grover C."/>
            <person name="Grupp K."/>
            <person name="Hu G."/>
            <person name="Lee T.H."/>
            <person name="Li J."/>
            <person name="Lin L."/>
            <person name="Liu T."/>
            <person name="Marler B.S."/>
            <person name="Page J.T."/>
            <person name="Roberts A.W."/>
            <person name="Romanel E."/>
            <person name="Sanders W.S."/>
            <person name="Szadkowski E."/>
            <person name="Tan X."/>
            <person name="Tang H."/>
            <person name="Xu C."/>
            <person name="Wang J."/>
            <person name="Wang Z."/>
            <person name="Zhang D."/>
            <person name="Zhang L."/>
            <person name="Ashrafi H."/>
            <person name="Bedon F."/>
            <person name="Bowers J.E."/>
            <person name="Brubaker C.L."/>
            <person name="Chee P.W."/>
            <person name="Das S."/>
            <person name="Gingle A.R."/>
            <person name="Haigler C.H."/>
            <person name="Harker D."/>
            <person name="Hoffmann L.V."/>
            <person name="Hovav R."/>
            <person name="Jones D.C."/>
            <person name="Lemke C."/>
            <person name="Mansoor S."/>
            <person name="ur Rahman M."/>
            <person name="Rainville L.N."/>
            <person name="Rambani A."/>
            <person name="Reddy U.K."/>
            <person name="Rong J.K."/>
            <person name="Saranga Y."/>
            <person name="Scheffler B.E."/>
            <person name="Scheffler J.A."/>
            <person name="Stelly D.M."/>
            <person name="Triplett B.A."/>
            <person name="Van Deynze A."/>
            <person name="Vaslin M.F."/>
            <person name="Waghmare V.N."/>
            <person name="Walford S.A."/>
            <person name="Wright R.J."/>
            <person name="Zaki E.A."/>
            <person name="Zhang T."/>
            <person name="Dennis E.S."/>
            <person name="Mayer K.F."/>
            <person name="Peterson D.G."/>
            <person name="Rokhsar D.S."/>
            <person name="Wang X."/>
            <person name="Schmutz J."/>
        </authorList>
    </citation>
    <scope>NUCLEOTIDE SEQUENCE [LARGE SCALE GENOMIC DNA]</scope>
</reference>
<keyword evidence="2" id="KW-1185">Reference proteome</keyword>
<dbReference type="EMBL" id="CM001740">
    <property type="protein sequence ID" value="KJB06150.1"/>
    <property type="molecule type" value="Genomic_DNA"/>
</dbReference>
<dbReference type="Gramene" id="KJB06150">
    <property type="protein sequence ID" value="KJB06150"/>
    <property type="gene ID" value="B456_001G031800"/>
</dbReference>